<feature type="domain" description="PAS" evidence="17">
    <location>
        <begin position="756"/>
        <end position="827"/>
    </location>
</feature>
<dbReference type="InterPro" id="IPR005467">
    <property type="entry name" value="His_kinase_dom"/>
</dbReference>
<dbReference type="CDD" id="cd00075">
    <property type="entry name" value="HATPase"/>
    <property type="match status" value="1"/>
</dbReference>
<keyword evidence="10" id="KW-0418">Kinase</keyword>
<evidence type="ECO:0000256" key="11">
    <source>
        <dbReference type="ARBA" id="ARBA00022840"/>
    </source>
</evidence>
<dbReference type="GO" id="GO:0030295">
    <property type="term" value="F:protein kinase activator activity"/>
    <property type="evidence" value="ECO:0007669"/>
    <property type="project" value="TreeGrafter"/>
</dbReference>
<dbReference type="Pfam" id="PF00672">
    <property type="entry name" value="HAMP"/>
    <property type="match status" value="1"/>
</dbReference>
<dbReference type="SUPFAM" id="SSF55785">
    <property type="entry name" value="PYP-like sensor domain (PAS domain)"/>
    <property type="match status" value="1"/>
</dbReference>
<dbReference type="PROSITE" id="PS50112">
    <property type="entry name" value="PAS"/>
    <property type="match status" value="1"/>
</dbReference>
<evidence type="ECO:0000313" key="20">
    <source>
        <dbReference type="Proteomes" id="UP000050514"/>
    </source>
</evidence>
<keyword evidence="5" id="KW-1003">Cell membrane</keyword>
<evidence type="ECO:0000256" key="5">
    <source>
        <dbReference type="ARBA" id="ARBA00022475"/>
    </source>
</evidence>
<evidence type="ECO:0000256" key="2">
    <source>
        <dbReference type="ARBA" id="ARBA00004141"/>
    </source>
</evidence>
<dbReference type="Gene3D" id="6.10.340.10">
    <property type="match status" value="1"/>
</dbReference>
<evidence type="ECO:0000256" key="7">
    <source>
        <dbReference type="ARBA" id="ARBA00022679"/>
    </source>
</evidence>
<dbReference type="SMART" id="SM00304">
    <property type="entry name" value="HAMP"/>
    <property type="match status" value="1"/>
</dbReference>
<dbReference type="GO" id="GO:0005524">
    <property type="term" value="F:ATP binding"/>
    <property type="evidence" value="ECO:0007669"/>
    <property type="project" value="UniProtKB-KW"/>
</dbReference>
<feature type="transmembrane region" description="Helical" evidence="15">
    <location>
        <begin position="251"/>
        <end position="272"/>
    </location>
</feature>
<dbReference type="PANTHER" id="PTHR42878:SF7">
    <property type="entry name" value="SENSOR HISTIDINE KINASE GLRK"/>
    <property type="match status" value="1"/>
</dbReference>
<dbReference type="InterPro" id="IPR003661">
    <property type="entry name" value="HisK_dim/P_dom"/>
</dbReference>
<dbReference type="RefSeq" id="WP_061915784.1">
    <property type="nucleotide sequence ID" value="NZ_DF967971.1"/>
</dbReference>
<sequence length="1113" mass="123144">MNLFNIQLFQNPFFYLPFHSSGWVGWLAMLALVLLGGGRIWRISDFRRPVKWNVFLVALLLVPLAILLLELQLSILQSGAVPNLPLEVNRTGVLVFVAFPIFFAAGLAGLLPSLLTGLFTGLFLGLFATHDLFSIVEWGFLGLFIGIALSQSYRTAFYKMLRHPLGGAVIVWIAYLPIFLFVSFFAIPGNLAERLDFALAQNWPQYIVRGIELGFGGLFFELIYLFLPALWKKPQQLLPSPNETSLQSRFLLFTVPLAVLLFVILILADWWVAGQAARQMMESRLQGLTRVASQSLPYFLESGQSLIIDFAKPDLVQKSNSEVQLLLMEDIRAVPYFRQLVVFDKGGQPLNAYPAEGSMDLRLSPDEEVGIALALNGVIVQVYPIPPYPGEKSAQVAFIASIKDETGIIQGTILGRTDFESNPFTQPALSALEGVLENGGEGFILDEQGNILYQTSNATPLTAADQFLGNLQVGAGLYEDTSPTGTRLLVLAEQVTGRPWQVVARVPASVAQQIALNIAIPTLVILLILFGTGSALMFGIVRVVTRNLLKLTDQAVHISLGELDHAIESKGNDEIGRLAKAFETMRISLKKRLEELNQLLVVSQGVAANLEISEAIQPILKAALDEDCVSARVVLIQEVQLDLEGDQLVSWGVGKQPDLYHHLDGQIFEQMRSHHLLSIPNTSRVRRISAVGGQPHPAALIAFGLFFETTYYGALWLAYDKPKNFSEDEVRFLNTLASEAALAAANSRLYASAEIGRRRLEAVLTSVPEPVLVFDEKDRLLLLNPAAIHVPGLISAALPGRPLQDVVSSENLIRLISGSLEDRIASREIQLSNGKVFYASVAPVMGEDYQVGKVCVLRDITHYKELDALKSEIVATVSHDLRTPLTLLRGYSTMLNMIGELNEQQQIYVNKIVSTVEDMTHLVNNLLDLSRIESGIPLKLEEVDPMIVVEKIIRQYQPHASQKNIQLTFEGPQDGRRLMIKADLALLQQALINLVDNAIKYTRNDGQVMVRVRPGNERLTFEVHDNGIGIAPLDLPRLFEKFYRSGRREAYEKRGSGLGLAIVKSIAERHHGRVWVDSQLGKGSIFYMELPVDQPLTITEEAVRNGGVANLKK</sequence>
<feature type="domain" description="HAMP" evidence="18">
    <location>
        <begin position="542"/>
        <end position="594"/>
    </location>
</feature>
<evidence type="ECO:0000256" key="4">
    <source>
        <dbReference type="ARBA" id="ARBA00012438"/>
    </source>
</evidence>
<dbReference type="GO" id="GO:0000156">
    <property type="term" value="F:phosphorelay response regulator activity"/>
    <property type="evidence" value="ECO:0007669"/>
    <property type="project" value="TreeGrafter"/>
</dbReference>
<keyword evidence="14 15" id="KW-0472">Membrane</keyword>
<dbReference type="CDD" id="cd00130">
    <property type="entry name" value="PAS"/>
    <property type="match status" value="1"/>
</dbReference>
<dbReference type="PRINTS" id="PR00344">
    <property type="entry name" value="BCTRLSENSOR"/>
</dbReference>
<keyword evidence="9" id="KW-0547">Nucleotide-binding</keyword>
<proteinExistence type="predicted"/>
<keyword evidence="11" id="KW-0067">ATP-binding</keyword>
<dbReference type="GO" id="GO:0005886">
    <property type="term" value="C:plasma membrane"/>
    <property type="evidence" value="ECO:0007669"/>
    <property type="project" value="UniProtKB-SubCell"/>
</dbReference>
<evidence type="ECO:0000256" key="15">
    <source>
        <dbReference type="SAM" id="Phobius"/>
    </source>
</evidence>
<evidence type="ECO:0000256" key="8">
    <source>
        <dbReference type="ARBA" id="ARBA00022692"/>
    </source>
</evidence>
<feature type="transmembrane region" description="Helical" evidence="15">
    <location>
        <begin position="122"/>
        <end position="149"/>
    </location>
</feature>
<dbReference type="SMART" id="SM00388">
    <property type="entry name" value="HisKA"/>
    <property type="match status" value="1"/>
</dbReference>
<dbReference type="SUPFAM" id="SSF55874">
    <property type="entry name" value="ATPase domain of HSP90 chaperone/DNA topoisomerase II/histidine kinase"/>
    <property type="match status" value="1"/>
</dbReference>
<protein>
    <recommendedName>
        <fullName evidence="4">histidine kinase</fullName>
        <ecNumber evidence="4">2.7.13.3</ecNumber>
    </recommendedName>
</protein>
<feature type="transmembrane region" description="Helical" evidence="15">
    <location>
        <begin position="53"/>
        <end position="73"/>
    </location>
</feature>
<feature type="domain" description="Histidine kinase" evidence="16">
    <location>
        <begin position="876"/>
        <end position="1094"/>
    </location>
</feature>
<dbReference type="InterPro" id="IPR036890">
    <property type="entry name" value="HATPase_C_sf"/>
</dbReference>
<evidence type="ECO:0000256" key="12">
    <source>
        <dbReference type="ARBA" id="ARBA00022989"/>
    </source>
</evidence>
<dbReference type="Pfam" id="PF02518">
    <property type="entry name" value="HATPase_c"/>
    <property type="match status" value="1"/>
</dbReference>
<dbReference type="InterPro" id="IPR004358">
    <property type="entry name" value="Sig_transdc_His_kin-like_C"/>
</dbReference>
<dbReference type="Gene3D" id="3.30.565.10">
    <property type="entry name" value="Histidine kinase-like ATPase, C-terminal domain"/>
    <property type="match status" value="1"/>
</dbReference>
<keyword evidence="6" id="KW-0597">Phosphoprotein</keyword>
<feature type="transmembrane region" description="Helical" evidence="15">
    <location>
        <begin position="20"/>
        <end position="41"/>
    </location>
</feature>
<organism evidence="19 20">
    <name type="scientific">Bellilinea caldifistulae</name>
    <dbReference type="NCBI Taxonomy" id="360411"/>
    <lineage>
        <taxon>Bacteria</taxon>
        <taxon>Bacillati</taxon>
        <taxon>Chloroflexota</taxon>
        <taxon>Anaerolineae</taxon>
        <taxon>Anaerolineales</taxon>
        <taxon>Anaerolineaceae</taxon>
        <taxon>Bellilinea</taxon>
    </lineage>
</organism>
<evidence type="ECO:0000256" key="13">
    <source>
        <dbReference type="ARBA" id="ARBA00023012"/>
    </source>
</evidence>
<dbReference type="SUPFAM" id="SSF47384">
    <property type="entry name" value="Homodimeric domain of signal transducing histidine kinase"/>
    <property type="match status" value="1"/>
</dbReference>
<dbReference type="SMART" id="SM00387">
    <property type="entry name" value="HATPase_c"/>
    <property type="match status" value="1"/>
</dbReference>
<evidence type="ECO:0000256" key="14">
    <source>
        <dbReference type="ARBA" id="ARBA00023136"/>
    </source>
</evidence>
<keyword evidence="13" id="KW-0902">Two-component regulatory system</keyword>
<dbReference type="OrthoDB" id="9767900at2"/>
<comment type="catalytic activity">
    <reaction evidence="1">
        <text>ATP + protein L-histidine = ADP + protein N-phospho-L-histidine.</text>
        <dbReference type="EC" id="2.7.13.3"/>
    </reaction>
</comment>
<dbReference type="GO" id="GO:0007234">
    <property type="term" value="P:osmosensory signaling via phosphorelay pathway"/>
    <property type="evidence" value="ECO:0007669"/>
    <property type="project" value="TreeGrafter"/>
</dbReference>
<dbReference type="Gene3D" id="3.30.450.20">
    <property type="entry name" value="PAS domain"/>
    <property type="match status" value="1"/>
</dbReference>
<keyword evidence="7" id="KW-0808">Transferase</keyword>
<dbReference type="Gene3D" id="3.30.450.40">
    <property type="match status" value="1"/>
</dbReference>
<dbReference type="NCBIfam" id="TIGR00229">
    <property type="entry name" value="sensory_box"/>
    <property type="match status" value="1"/>
</dbReference>
<reference evidence="19 20" key="1">
    <citation type="submission" date="2015-07" db="EMBL/GenBank/DDBJ databases">
        <title>Draft genome of Bellilinea caldifistulae DSM 17877.</title>
        <authorList>
            <person name="Hemp J."/>
            <person name="Ward L.M."/>
            <person name="Pace L.A."/>
            <person name="Fischer W.W."/>
        </authorList>
    </citation>
    <scope>NUCLEOTIDE SEQUENCE [LARGE SCALE GENOMIC DNA]</scope>
    <source>
        <strain evidence="19 20">GOMI-1</strain>
    </source>
</reference>
<evidence type="ECO:0000256" key="9">
    <source>
        <dbReference type="ARBA" id="ARBA00022741"/>
    </source>
</evidence>
<dbReference type="InterPro" id="IPR000014">
    <property type="entry name" value="PAS"/>
</dbReference>
<dbReference type="SUPFAM" id="SSF158472">
    <property type="entry name" value="HAMP domain-like"/>
    <property type="match status" value="1"/>
</dbReference>
<dbReference type="CDD" id="cd18774">
    <property type="entry name" value="PDC2_HK_sensor"/>
    <property type="match status" value="1"/>
</dbReference>
<dbReference type="InterPro" id="IPR003660">
    <property type="entry name" value="HAMP_dom"/>
</dbReference>
<comment type="subcellular location">
    <subcellularLocation>
        <location evidence="3">Cell membrane</location>
    </subcellularLocation>
    <subcellularLocation>
        <location evidence="2">Membrane</location>
        <topology evidence="2">Multi-pass membrane protein</topology>
    </subcellularLocation>
</comment>
<dbReference type="STRING" id="360411.AC812_10260"/>
<dbReference type="InterPro" id="IPR003594">
    <property type="entry name" value="HATPase_dom"/>
</dbReference>
<dbReference type="SUPFAM" id="SSF55781">
    <property type="entry name" value="GAF domain-like"/>
    <property type="match status" value="1"/>
</dbReference>
<feature type="transmembrane region" description="Helical" evidence="15">
    <location>
        <begin position="93"/>
        <end position="115"/>
    </location>
</feature>
<accession>A0A0P6Y0A4</accession>
<keyword evidence="8 15" id="KW-0812">Transmembrane</keyword>
<dbReference type="EC" id="2.7.13.3" evidence="4"/>
<feature type="transmembrane region" description="Helical" evidence="15">
    <location>
        <begin position="514"/>
        <end position="541"/>
    </location>
</feature>
<dbReference type="InterPro" id="IPR036097">
    <property type="entry name" value="HisK_dim/P_sf"/>
</dbReference>
<dbReference type="GO" id="GO:0000155">
    <property type="term" value="F:phosphorelay sensor kinase activity"/>
    <property type="evidence" value="ECO:0007669"/>
    <property type="project" value="InterPro"/>
</dbReference>
<dbReference type="AlphaFoldDB" id="A0A0P6Y0A4"/>
<dbReference type="EMBL" id="LGHJ01000016">
    <property type="protein sequence ID" value="KPL74901.1"/>
    <property type="molecule type" value="Genomic_DNA"/>
</dbReference>
<dbReference type="InterPro" id="IPR050351">
    <property type="entry name" value="BphY/WalK/GraS-like"/>
</dbReference>
<feature type="transmembrane region" description="Helical" evidence="15">
    <location>
        <begin position="213"/>
        <end position="231"/>
    </location>
</feature>
<dbReference type="Pfam" id="PF00512">
    <property type="entry name" value="HisKA"/>
    <property type="match status" value="1"/>
</dbReference>
<evidence type="ECO:0000259" key="17">
    <source>
        <dbReference type="PROSITE" id="PS50112"/>
    </source>
</evidence>
<keyword evidence="12 15" id="KW-1133">Transmembrane helix</keyword>
<feature type="transmembrane region" description="Helical" evidence="15">
    <location>
        <begin position="169"/>
        <end position="192"/>
    </location>
</feature>
<dbReference type="InterPro" id="IPR035965">
    <property type="entry name" value="PAS-like_dom_sf"/>
</dbReference>
<dbReference type="PANTHER" id="PTHR42878">
    <property type="entry name" value="TWO-COMPONENT HISTIDINE KINASE"/>
    <property type="match status" value="1"/>
</dbReference>
<dbReference type="FunFam" id="3.30.565.10:FF:000023">
    <property type="entry name" value="PAS domain-containing sensor histidine kinase"/>
    <property type="match status" value="1"/>
</dbReference>
<dbReference type="InterPro" id="IPR029016">
    <property type="entry name" value="GAF-like_dom_sf"/>
</dbReference>
<dbReference type="CDD" id="cd00082">
    <property type="entry name" value="HisKA"/>
    <property type="match status" value="1"/>
</dbReference>
<evidence type="ECO:0000259" key="16">
    <source>
        <dbReference type="PROSITE" id="PS50109"/>
    </source>
</evidence>
<comment type="caution">
    <text evidence="19">The sequence shown here is derived from an EMBL/GenBank/DDBJ whole genome shotgun (WGS) entry which is preliminary data.</text>
</comment>
<keyword evidence="20" id="KW-1185">Reference proteome</keyword>
<dbReference type="PROSITE" id="PS50885">
    <property type="entry name" value="HAMP"/>
    <property type="match status" value="1"/>
</dbReference>
<gene>
    <name evidence="19" type="ORF">AC812_10260</name>
</gene>
<name>A0A0P6Y0A4_9CHLR</name>
<dbReference type="CDD" id="cd06225">
    <property type="entry name" value="HAMP"/>
    <property type="match status" value="1"/>
</dbReference>
<evidence type="ECO:0000256" key="1">
    <source>
        <dbReference type="ARBA" id="ARBA00000085"/>
    </source>
</evidence>
<dbReference type="Gene3D" id="1.10.287.130">
    <property type="match status" value="1"/>
</dbReference>
<dbReference type="Proteomes" id="UP000050514">
    <property type="component" value="Unassembled WGS sequence"/>
</dbReference>
<evidence type="ECO:0000259" key="18">
    <source>
        <dbReference type="PROSITE" id="PS50885"/>
    </source>
</evidence>
<evidence type="ECO:0000313" key="19">
    <source>
        <dbReference type="EMBL" id="KPL74901.1"/>
    </source>
</evidence>
<evidence type="ECO:0000256" key="10">
    <source>
        <dbReference type="ARBA" id="ARBA00022777"/>
    </source>
</evidence>
<evidence type="ECO:0000256" key="6">
    <source>
        <dbReference type="ARBA" id="ARBA00022553"/>
    </source>
</evidence>
<dbReference type="PROSITE" id="PS50109">
    <property type="entry name" value="HIS_KIN"/>
    <property type="match status" value="1"/>
</dbReference>
<evidence type="ECO:0000256" key="3">
    <source>
        <dbReference type="ARBA" id="ARBA00004236"/>
    </source>
</evidence>